<keyword evidence="1" id="KW-0479">Metal-binding</keyword>
<evidence type="ECO:0000313" key="7">
    <source>
        <dbReference type="Proteomes" id="UP000515163"/>
    </source>
</evidence>
<keyword evidence="2 4" id="KW-0863">Zinc-finger</keyword>
<dbReference type="Pfam" id="PF00097">
    <property type="entry name" value="zf-C3HC4"/>
    <property type="match status" value="1"/>
</dbReference>
<evidence type="ECO:0000256" key="3">
    <source>
        <dbReference type="ARBA" id="ARBA00022833"/>
    </source>
</evidence>
<dbReference type="PANTHER" id="PTHR40237">
    <property type="entry name" value="LD44813P"/>
    <property type="match status" value="1"/>
</dbReference>
<dbReference type="InterPro" id="IPR006575">
    <property type="entry name" value="RWD_dom"/>
</dbReference>
<dbReference type="InterPro" id="IPR016135">
    <property type="entry name" value="UBQ-conjugating_enzyme/RWD"/>
</dbReference>
<dbReference type="Proteomes" id="UP000515163">
    <property type="component" value="Unplaced"/>
</dbReference>
<dbReference type="InterPro" id="IPR001841">
    <property type="entry name" value="Znf_RING"/>
</dbReference>
<dbReference type="RefSeq" id="XP_031565079.1">
    <property type="nucleotide sequence ID" value="XM_031709219.1"/>
</dbReference>
<proteinExistence type="predicted"/>
<dbReference type="PROSITE" id="PS50908">
    <property type="entry name" value="RWD"/>
    <property type="match status" value="1"/>
</dbReference>
<feature type="domain" description="RWD" evidence="6">
    <location>
        <begin position="15"/>
        <end position="116"/>
    </location>
</feature>
<dbReference type="GeneID" id="116300360"/>
<dbReference type="GO" id="GO:0008270">
    <property type="term" value="F:zinc ion binding"/>
    <property type="evidence" value="ECO:0007669"/>
    <property type="project" value="UniProtKB-KW"/>
</dbReference>
<reference evidence="8" key="1">
    <citation type="submission" date="2025-08" db="UniProtKB">
        <authorList>
            <consortium name="RefSeq"/>
        </authorList>
    </citation>
    <scope>IDENTIFICATION</scope>
    <source>
        <tissue evidence="8">Tentacle</tissue>
    </source>
</reference>
<evidence type="ECO:0000256" key="1">
    <source>
        <dbReference type="ARBA" id="ARBA00022723"/>
    </source>
</evidence>
<dbReference type="PANTHER" id="PTHR40237:SF1">
    <property type="entry name" value="LD44813P"/>
    <property type="match status" value="1"/>
</dbReference>
<keyword evidence="7" id="KW-1185">Reference proteome</keyword>
<dbReference type="AlphaFoldDB" id="A0A6P8I940"/>
<feature type="domain" description="RING-type" evidence="5">
    <location>
        <begin position="225"/>
        <end position="267"/>
    </location>
</feature>
<accession>A0A6P8I940</accession>
<evidence type="ECO:0000256" key="4">
    <source>
        <dbReference type="PROSITE-ProRule" id="PRU00175"/>
    </source>
</evidence>
<keyword evidence="3" id="KW-0862">Zinc</keyword>
<dbReference type="Pfam" id="PF05773">
    <property type="entry name" value="RWD"/>
    <property type="match status" value="1"/>
</dbReference>
<protein>
    <submittedName>
        <fullName evidence="8">Uncharacterized protein LOC116300360 isoform X2</fullName>
    </submittedName>
</protein>
<evidence type="ECO:0000313" key="8">
    <source>
        <dbReference type="RefSeq" id="XP_031565079.1"/>
    </source>
</evidence>
<dbReference type="Gene3D" id="3.30.40.10">
    <property type="entry name" value="Zinc/RING finger domain, C3HC4 (zinc finger)"/>
    <property type="match status" value="1"/>
</dbReference>
<dbReference type="SUPFAM" id="SSF54495">
    <property type="entry name" value="UBC-like"/>
    <property type="match status" value="1"/>
</dbReference>
<evidence type="ECO:0000259" key="5">
    <source>
        <dbReference type="PROSITE" id="PS50089"/>
    </source>
</evidence>
<dbReference type="PROSITE" id="PS50089">
    <property type="entry name" value="ZF_RING_2"/>
    <property type="match status" value="1"/>
</dbReference>
<dbReference type="InterPro" id="IPR018957">
    <property type="entry name" value="Znf_C3HC4_RING-type"/>
</dbReference>
<evidence type="ECO:0000259" key="6">
    <source>
        <dbReference type="PROSITE" id="PS50908"/>
    </source>
</evidence>
<dbReference type="OrthoDB" id="8062037at2759"/>
<dbReference type="Gene3D" id="3.10.110.10">
    <property type="entry name" value="Ubiquitin Conjugating Enzyme"/>
    <property type="match status" value="1"/>
</dbReference>
<gene>
    <name evidence="8" type="primary">LOC116300360</name>
</gene>
<dbReference type="InterPro" id="IPR013083">
    <property type="entry name" value="Znf_RING/FYVE/PHD"/>
</dbReference>
<name>A0A6P8I940_ACTTE</name>
<organism evidence="7 8">
    <name type="scientific">Actinia tenebrosa</name>
    <name type="common">Australian red waratah sea anemone</name>
    <dbReference type="NCBI Taxonomy" id="6105"/>
    <lineage>
        <taxon>Eukaryota</taxon>
        <taxon>Metazoa</taxon>
        <taxon>Cnidaria</taxon>
        <taxon>Anthozoa</taxon>
        <taxon>Hexacorallia</taxon>
        <taxon>Actiniaria</taxon>
        <taxon>Actiniidae</taxon>
        <taxon>Actinia</taxon>
    </lineage>
</organism>
<sequence length="308" mass="35504">MATGFDKETQEYIEAEIKEVKAKILENIDGVEIISLHTLNVQVSLKRTKHKQVTVKMQFPRNYPKESILTELKSSVLPPKLLNRMMELCDQEMKKHVGKQQVFLLVLFLRKFLDENPLIVCSEELAYVKDKLITHKDQFKVKQKTGVISICINQNSYFMNLKLTIPDDYPDEAVSIEPKQSNFPKSLEKVFVGQAVDMARQCVQAPIRKNPKAPPFVPKPSLKDCVTNPKDAKFVERVYCSHLFHFTCLDEYMKTPPFTGGKKCPVCGNTIYHDRWQITPKLAEERWAHKEAKNRELSEVVDFLGDCT</sequence>
<evidence type="ECO:0000256" key="2">
    <source>
        <dbReference type="ARBA" id="ARBA00022771"/>
    </source>
</evidence>
<dbReference type="SUPFAM" id="SSF57850">
    <property type="entry name" value="RING/U-box"/>
    <property type="match status" value="1"/>
</dbReference>